<reference evidence="6" key="1">
    <citation type="journal article" date="2020" name="mSystems">
        <title>Genome- and Community-Level Interaction Insights into Carbon Utilization and Element Cycling Functions of Hydrothermarchaeota in Hydrothermal Sediment.</title>
        <authorList>
            <person name="Zhou Z."/>
            <person name="Liu Y."/>
            <person name="Xu W."/>
            <person name="Pan J."/>
            <person name="Luo Z.H."/>
            <person name="Li M."/>
        </authorList>
    </citation>
    <scope>NUCLEOTIDE SEQUENCE [LARGE SCALE GENOMIC DNA]</scope>
    <source>
        <strain evidence="6">SpSt-1135</strain>
    </source>
</reference>
<dbReference type="EMBL" id="DRZX01000140">
    <property type="protein sequence ID" value="HHS48797.1"/>
    <property type="molecule type" value="Genomic_DNA"/>
</dbReference>
<comment type="subcellular location">
    <subcellularLocation>
        <location evidence="1">Membrane</location>
        <topology evidence="1">Multi-pass membrane protein</topology>
    </subcellularLocation>
</comment>
<evidence type="ECO:0000256" key="1">
    <source>
        <dbReference type="ARBA" id="ARBA00004141"/>
    </source>
</evidence>
<sequence>MQLLALLVTIIYAACSTFVIAKITSLLTNGLRINEEDEQKGLDITTHRNRI</sequence>
<accession>A0A7C6A7L8</accession>
<dbReference type="InterPro" id="IPR029020">
    <property type="entry name" value="Ammonium/urea_transptr"/>
</dbReference>
<feature type="domain" description="Ammonium transporter AmtB-like" evidence="5">
    <location>
        <begin position="2"/>
        <end position="48"/>
    </location>
</feature>
<proteinExistence type="predicted"/>
<evidence type="ECO:0000256" key="4">
    <source>
        <dbReference type="ARBA" id="ARBA00023136"/>
    </source>
</evidence>
<evidence type="ECO:0000313" key="6">
    <source>
        <dbReference type="EMBL" id="HHS48797.1"/>
    </source>
</evidence>
<keyword evidence="3" id="KW-1133">Transmembrane helix</keyword>
<comment type="caution">
    <text evidence="6">The sequence shown here is derived from an EMBL/GenBank/DDBJ whole genome shotgun (WGS) entry which is preliminary data.</text>
</comment>
<keyword evidence="4" id="KW-0472">Membrane</keyword>
<dbReference type="Proteomes" id="UP000886400">
    <property type="component" value="Unassembled WGS sequence"/>
</dbReference>
<organism evidence="6">
    <name type="scientific">Desulfurella acetivorans</name>
    <dbReference type="NCBI Taxonomy" id="33002"/>
    <lineage>
        <taxon>Bacteria</taxon>
        <taxon>Pseudomonadati</taxon>
        <taxon>Campylobacterota</taxon>
        <taxon>Desulfurellia</taxon>
        <taxon>Desulfurellales</taxon>
        <taxon>Desulfurellaceae</taxon>
        <taxon>Desulfurella</taxon>
    </lineage>
</organism>
<dbReference type="Pfam" id="PF00909">
    <property type="entry name" value="Ammonium_transp"/>
    <property type="match status" value="1"/>
</dbReference>
<name>A0A7C6A7L8_DESAE</name>
<protein>
    <recommendedName>
        <fullName evidence="5">Ammonium transporter AmtB-like domain-containing protein</fullName>
    </recommendedName>
</protein>
<gene>
    <name evidence="6" type="ORF">ENM99_02920</name>
</gene>
<keyword evidence="2" id="KW-0812">Transmembrane</keyword>
<dbReference type="AlphaFoldDB" id="A0A7C6A7L8"/>
<dbReference type="GO" id="GO:0008519">
    <property type="term" value="F:ammonium channel activity"/>
    <property type="evidence" value="ECO:0007669"/>
    <property type="project" value="InterPro"/>
</dbReference>
<dbReference type="Gene3D" id="1.10.3430.10">
    <property type="entry name" value="Ammonium transporter AmtB like domains"/>
    <property type="match status" value="1"/>
</dbReference>
<evidence type="ECO:0000259" key="5">
    <source>
        <dbReference type="Pfam" id="PF00909"/>
    </source>
</evidence>
<evidence type="ECO:0000256" key="3">
    <source>
        <dbReference type="ARBA" id="ARBA00022989"/>
    </source>
</evidence>
<dbReference type="InterPro" id="IPR024041">
    <property type="entry name" value="NH4_transpt_AmtB-like_dom"/>
</dbReference>
<evidence type="ECO:0000256" key="2">
    <source>
        <dbReference type="ARBA" id="ARBA00022692"/>
    </source>
</evidence>
<dbReference type="GO" id="GO:0016020">
    <property type="term" value="C:membrane"/>
    <property type="evidence" value="ECO:0007669"/>
    <property type="project" value="UniProtKB-SubCell"/>
</dbReference>